<feature type="chain" id="PRO_5013089796" description="Extracellular membrane protein CFEM domain-containing protein" evidence="2">
    <location>
        <begin position="22"/>
        <end position="158"/>
    </location>
</feature>
<evidence type="ECO:0008006" key="5">
    <source>
        <dbReference type="Google" id="ProtNLM"/>
    </source>
</evidence>
<feature type="region of interest" description="Disordered" evidence="1">
    <location>
        <begin position="99"/>
        <end position="134"/>
    </location>
</feature>
<keyword evidence="2" id="KW-0732">Signal</keyword>
<feature type="signal peptide" evidence="2">
    <location>
        <begin position="1"/>
        <end position="21"/>
    </location>
</feature>
<proteinExistence type="predicted"/>
<dbReference type="OrthoDB" id="4870483at2759"/>
<accession>A0A1Q5SXD8</accession>
<gene>
    <name evidence="3" type="ORF">PENSUB_12672</name>
</gene>
<evidence type="ECO:0000313" key="3">
    <source>
        <dbReference type="EMBL" id="OKO92687.1"/>
    </source>
</evidence>
<keyword evidence="4" id="KW-1185">Reference proteome</keyword>
<dbReference type="EMBL" id="MNBE01000740">
    <property type="protein sequence ID" value="OKO92687.1"/>
    <property type="molecule type" value="Genomic_DNA"/>
</dbReference>
<evidence type="ECO:0000256" key="2">
    <source>
        <dbReference type="SAM" id="SignalP"/>
    </source>
</evidence>
<protein>
    <recommendedName>
        <fullName evidence="5">Extracellular membrane protein CFEM domain-containing protein</fullName>
    </recommendedName>
</protein>
<dbReference type="Proteomes" id="UP000186955">
    <property type="component" value="Unassembled WGS sequence"/>
</dbReference>
<sequence>MHSAPSIAILASVTLSSMASAATISSLDLESNEPYCCVHDFTAVDSFVPGVNSDCFPFCTQTMRVLSSITQDGGKSCQTRIAFNTADYSSLVSAASASITGTSKPSNSDATTTGSGSETTSAKTTKSGENSTNMAGPVATAESLALGGAAVAAVLFAL</sequence>
<name>A0A1Q5SXD8_9EURO</name>
<feature type="compositionally biased region" description="Low complexity" evidence="1">
    <location>
        <begin position="110"/>
        <end position="129"/>
    </location>
</feature>
<organism evidence="3 4">
    <name type="scientific">Penicillium subrubescens</name>
    <dbReference type="NCBI Taxonomy" id="1316194"/>
    <lineage>
        <taxon>Eukaryota</taxon>
        <taxon>Fungi</taxon>
        <taxon>Dikarya</taxon>
        <taxon>Ascomycota</taxon>
        <taxon>Pezizomycotina</taxon>
        <taxon>Eurotiomycetes</taxon>
        <taxon>Eurotiomycetidae</taxon>
        <taxon>Eurotiales</taxon>
        <taxon>Aspergillaceae</taxon>
        <taxon>Penicillium</taxon>
    </lineage>
</organism>
<feature type="compositionally biased region" description="Polar residues" evidence="1">
    <location>
        <begin position="99"/>
        <end position="109"/>
    </location>
</feature>
<evidence type="ECO:0000256" key="1">
    <source>
        <dbReference type="SAM" id="MobiDB-lite"/>
    </source>
</evidence>
<comment type="caution">
    <text evidence="3">The sequence shown here is derived from an EMBL/GenBank/DDBJ whole genome shotgun (WGS) entry which is preliminary data.</text>
</comment>
<reference evidence="3 4" key="1">
    <citation type="submission" date="2016-10" db="EMBL/GenBank/DDBJ databases">
        <title>Genome sequence of the ascomycete fungus Penicillium subrubescens.</title>
        <authorList>
            <person name="De Vries R.P."/>
            <person name="Peng M."/>
            <person name="Dilokpimol A."/>
            <person name="Hilden K."/>
            <person name="Makela M.R."/>
            <person name="Grigoriev I."/>
            <person name="Riley R."/>
            <person name="Granchi Z."/>
        </authorList>
    </citation>
    <scope>NUCLEOTIDE SEQUENCE [LARGE SCALE GENOMIC DNA]</scope>
    <source>
        <strain evidence="3 4">CBS 132785</strain>
    </source>
</reference>
<dbReference type="AlphaFoldDB" id="A0A1Q5SXD8"/>
<evidence type="ECO:0000313" key="4">
    <source>
        <dbReference type="Proteomes" id="UP000186955"/>
    </source>
</evidence>